<proteinExistence type="predicted"/>
<gene>
    <name evidence="1" type="ORF">Forpe1208_v011046</name>
</gene>
<dbReference type="Proteomes" id="UP000694050">
    <property type="component" value="Unassembled WGS sequence"/>
</dbReference>
<sequence length="126" mass="14085">MQSKPDGCLSEELSVIDWEDIDKDNFKNPAYWNNTTSEDAVTSASGGDMVNIMCGAREQGTYSALFDLFYTFIAITSPGITDSSQPWQKRPDLSIFEAKPDIRVRDFGPSQRHKIGILGPSKRFSQ</sequence>
<dbReference type="EMBL" id="JAELUQ010000008">
    <property type="protein sequence ID" value="KAG7409247.1"/>
    <property type="molecule type" value="Genomic_DNA"/>
</dbReference>
<evidence type="ECO:0000313" key="2">
    <source>
        <dbReference type="Proteomes" id="UP000694050"/>
    </source>
</evidence>
<protein>
    <submittedName>
        <fullName evidence="1">Uncharacterized protein</fullName>
    </submittedName>
</protein>
<organism evidence="1 2">
    <name type="scientific">Fusarium oxysporum f. sp. rapae</name>
    <dbReference type="NCBI Taxonomy" id="485398"/>
    <lineage>
        <taxon>Eukaryota</taxon>
        <taxon>Fungi</taxon>
        <taxon>Dikarya</taxon>
        <taxon>Ascomycota</taxon>
        <taxon>Pezizomycotina</taxon>
        <taxon>Sordariomycetes</taxon>
        <taxon>Hypocreomycetidae</taxon>
        <taxon>Hypocreales</taxon>
        <taxon>Nectriaceae</taxon>
        <taxon>Fusarium</taxon>
        <taxon>Fusarium oxysporum species complex</taxon>
    </lineage>
</organism>
<name>A0A8J5NZC6_FUSOX</name>
<reference evidence="1" key="1">
    <citation type="submission" date="2021-04" db="EMBL/GenBank/DDBJ databases">
        <title>First draft genome resource for Brassicaceae pathogens Fusarium oxysporum f. sp. raphani and Fusarium oxysporum f. sp. rapae.</title>
        <authorList>
            <person name="Asai S."/>
        </authorList>
    </citation>
    <scope>NUCLEOTIDE SEQUENCE</scope>
    <source>
        <strain evidence="1">Tf1208</strain>
    </source>
</reference>
<evidence type="ECO:0000313" key="1">
    <source>
        <dbReference type="EMBL" id="KAG7409247.1"/>
    </source>
</evidence>
<comment type="caution">
    <text evidence="1">The sequence shown here is derived from an EMBL/GenBank/DDBJ whole genome shotgun (WGS) entry which is preliminary data.</text>
</comment>
<dbReference type="AlphaFoldDB" id="A0A8J5NZC6"/>
<accession>A0A8J5NZC6</accession>